<dbReference type="STRING" id="1802207.A3D44_02640"/>
<dbReference type="GO" id="GO:0008360">
    <property type="term" value="P:regulation of cell shape"/>
    <property type="evidence" value="ECO:0007669"/>
    <property type="project" value="UniProtKB-KW"/>
</dbReference>
<dbReference type="InterPro" id="IPR001264">
    <property type="entry name" value="Glyco_trans_51"/>
</dbReference>
<evidence type="ECO:0000256" key="1">
    <source>
        <dbReference type="ARBA" id="ARBA00004236"/>
    </source>
</evidence>
<keyword evidence="12 17" id="KW-0472">Membrane</keyword>
<organism evidence="20 21">
    <name type="scientific">Candidatus Staskawiczbacteria bacterium RIFCSPHIGHO2_02_FULL_42_22</name>
    <dbReference type="NCBI Taxonomy" id="1802207"/>
    <lineage>
        <taxon>Bacteria</taxon>
        <taxon>Candidatus Staskawicziibacteriota</taxon>
    </lineage>
</organism>
<comment type="similarity">
    <text evidence="3">In the N-terminal section; belongs to the glycosyltransferase 51 family.</text>
</comment>
<dbReference type="GO" id="GO:0008658">
    <property type="term" value="F:penicillin binding"/>
    <property type="evidence" value="ECO:0007669"/>
    <property type="project" value="InterPro"/>
</dbReference>
<evidence type="ECO:0000256" key="5">
    <source>
        <dbReference type="ARBA" id="ARBA00022645"/>
    </source>
</evidence>
<dbReference type="InterPro" id="IPR036950">
    <property type="entry name" value="PBP_transglycosylase"/>
</dbReference>
<comment type="catalytic activity">
    <reaction evidence="16">
        <text>[GlcNAc-(1-&gt;4)-Mur2Ac(oyl-L-Ala-gamma-D-Glu-L-Lys-D-Ala-D-Ala)](n)-di-trans,octa-cis-undecaprenyl diphosphate + beta-D-GlcNAc-(1-&gt;4)-Mur2Ac(oyl-L-Ala-gamma-D-Glu-L-Lys-D-Ala-D-Ala)-di-trans,octa-cis-undecaprenyl diphosphate = [GlcNAc-(1-&gt;4)-Mur2Ac(oyl-L-Ala-gamma-D-Glu-L-Lys-D-Ala-D-Ala)](n+1)-di-trans,octa-cis-undecaprenyl diphosphate + di-trans,octa-cis-undecaprenyl diphosphate + H(+)</text>
        <dbReference type="Rhea" id="RHEA:23708"/>
        <dbReference type="Rhea" id="RHEA-COMP:9602"/>
        <dbReference type="Rhea" id="RHEA-COMP:9603"/>
        <dbReference type="ChEBI" id="CHEBI:15378"/>
        <dbReference type="ChEBI" id="CHEBI:58405"/>
        <dbReference type="ChEBI" id="CHEBI:60033"/>
        <dbReference type="ChEBI" id="CHEBI:78435"/>
        <dbReference type="EC" id="2.4.99.28"/>
    </reaction>
</comment>
<reference evidence="20 21" key="1">
    <citation type="journal article" date="2016" name="Nat. Commun.">
        <title>Thousands of microbial genomes shed light on interconnected biogeochemical processes in an aquifer system.</title>
        <authorList>
            <person name="Anantharaman K."/>
            <person name="Brown C.T."/>
            <person name="Hug L.A."/>
            <person name="Sharon I."/>
            <person name="Castelle C.J."/>
            <person name="Probst A.J."/>
            <person name="Thomas B.C."/>
            <person name="Singh A."/>
            <person name="Wilkins M.J."/>
            <person name="Karaoz U."/>
            <person name="Brodie E.L."/>
            <person name="Williams K.H."/>
            <person name="Hubbard S.S."/>
            <person name="Banfield J.F."/>
        </authorList>
    </citation>
    <scope>NUCLEOTIDE SEQUENCE [LARGE SCALE GENOMIC DNA]</scope>
</reference>
<evidence type="ECO:0000256" key="3">
    <source>
        <dbReference type="ARBA" id="ARBA00007739"/>
    </source>
</evidence>
<dbReference type="EMBL" id="MHOT01000012">
    <property type="protein sequence ID" value="OGZ69333.1"/>
    <property type="molecule type" value="Genomic_DNA"/>
</dbReference>
<feature type="transmembrane region" description="Helical" evidence="17">
    <location>
        <begin position="43"/>
        <end position="70"/>
    </location>
</feature>
<evidence type="ECO:0000256" key="7">
    <source>
        <dbReference type="ARBA" id="ARBA00022676"/>
    </source>
</evidence>
<evidence type="ECO:0000256" key="13">
    <source>
        <dbReference type="ARBA" id="ARBA00023268"/>
    </source>
</evidence>
<dbReference type="GO" id="GO:0030288">
    <property type="term" value="C:outer membrane-bounded periplasmic space"/>
    <property type="evidence" value="ECO:0007669"/>
    <property type="project" value="TreeGrafter"/>
</dbReference>
<keyword evidence="10" id="KW-0133">Cell shape</keyword>
<evidence type="ECO:0000259" key="19">
    <source>
        <dbReference type="Pfam" id="PF00912"/>
    </source>
</evidence>
<evidence type="ECO:0000256" key="10">
    <source>
        <dbReference type="ARBA" id="ARBA00022960"/>
    </source>
</evidence>
<comment type="catalytic activity">
    <reaction evidence="15">
        <text>Preferential cleavage: (Ac)2-L-Lys-D-Ala-|-D-Ala. Also transpeptidation of peptidyl-alanyl moieties that are N-acyl substituents of D-alanine.</text>
        <dbReference type="EC" id="3.4.16.4"/>
    </reaction>
</comment>
<keyword evidence="4" id="KW-1003">Cell membrane</keyword>
<dbReference type="SUPFAM" id="SSF53955">
    <property type="entry name" value="Lysozyme-like"/>
    <property type="match status" value="1"/>
</dbReference>
<evidence type="ECO:0000256" key="6">
    <source>
        <dbReference type="ARBA" id="ARBA00022670"/>
    </source>
</evidence>
<dbReference type="SUPFAM" id="SSF56601">
    <property type="entry name" value="beta-lactamase/transpeptidase-like"/>
    <property type="match status" value="1"/>
</dbReference>
<dbReference type="Gene3D" id="1.10.3810.10">
    <property type="entry name" value="Biosynthetic peptidoglycan transglycosylase-like"/>
    <property type="match status" value="1"/>
</dbReference>
<dbReference type="GO" id="GO:0071555">
    <property type="term" value="P:cell wall organization"/>
    <property type="evidence" value="ECO:0007669"/>
    <property type="project" value="UniProtKB-KW"/>
</dbReference>
<keyword evidence="5" id="KW-0121">Carboxypeptidase</keyword>
<evidence type="ECO:0000256" key="9">
    <source>
        <dbReference type="ARBA" id="ARBA00022801"/>
    </source>
</evidence>
<proteinExistence type="inferred from homology"/>
<dbReference type="Pfam" id="PF00912">
    <property type="entry name" value="Transgly"/>
    <property type="match status" value="1"/>
</dbReference>
<dbReference type="GO" id="GO:0009002">
    <property type="term" value="F:serine-type D-Ala-D-Ala carboxypeptidase activity"/>
    <property type="evidence" value="ECO:0007669"/>
    <property type="project" value="UniProtKB-EC"/>
</dbReference>
<evidence type="ECO:0000256" key="14">
    <source>
        <dbReference type="ARBA" id="ARBA00023316"/>
    </source>
</evidence>
<dbReference type="InterPro" id="IPR001460">
    <property type="entry name" value="PCN-bd_Tpept"/>
</dbReference>
<dbReference type="AlphaFoldDB" id="A0A1G2I3J3"/>
<feature type="domain" description="Penicillin-binding protein transpeptidase" evidence="18">
    <location>
        <begin position="363"/>
        <end position="668"/>
    </location>
</feature>
<dbReference type="GO" id="GO:0006508">
    <property type="term" value="P:proteolysis"/>
    <property type="evidence" value="ECO:0007669"/>
    <property type="project" value="UniProtKB-KW"/>
</dbReference>
<evidence type="ECO:0000256" key="8">
    <source>
        <dbReference type="ARBA" id="ARBA00022679"/>
    </source>
</evidence>
<dbReference type="Proteomes" id="UP000178820">
    <property type="component" value="Unassembled WGS sequence"/>
</dbReference>
<comment type="caution">
    <text evidence="20">The sequence shown here is derived from an EMBL/GenBank/DDBJ whole genome shotgun (WGS) entry which is preliminary data.</text>
</comment>
<feature type="domain" description="Glycosyl transferase family 51" evidence="19">
    <location>
        <begin position="103"/>
        <end position="275"/>
    </location>
</feature>
<dbReference type="InterPro" id="IPR012338">
    <property type="entry name" value="Beta-lactam/transpept-like"/>
</dbReference>
<comment type="similarity">
    <text evidence="2">In the C-terminal section; belongs to the transpeptidase family.</text>
</comment>
<protein>
    <submittedName>
        <fullName evidence="20">Uncharacterized protein</fullName>
    </submittedName>
</protein>
<evidence type="ECO:0000259" key="18">
    <source>
        <dbReference type="Pfam" id="PF00905"/>
    </source>
</evidence>
<keyword evidence="9" id="KW-0378">Hydrolase</keyword>
<dbReference type="GO" id="GO:0009252">
    <property type="term" value="P:peptidoglycan biosynthetic process"/>
    <property type="evidence" value="ECO:0007669"/>
    <property type="project" value="UniProtKB-KW"/>
</dbReference>
<evidence type="ECO:0000256" key="2">
    <source>
        <dbReference type="ARBA" id="ARBA00007090"/>
    </source>
</evidence>
<keyword evidence="8" id="KW-0808">Transferase</keyword>
<evidence type="ECO:0000313" key="20">
    <source>
        <dbReference type="EMBL" id="OGZ69333.1"/>
    </source>
</evidence>
<evidence type="ECO:0000256" key="4">
    <source>
        <dbReference type="ARBA" id="ARBA00022475"/>
    </source>
</evidence>
<dbReference type="InterPro" id="IPR050396">
    <property type="entry name" value="Glycosyltr_51/Transpeptidase"/>
</dbReference>
<dbReference type="GO" id="GO:0005886">
    <property type="term" value="C:plasma membrane"/>
    <property type="evidence" value="ECO:0007669"/>
    <property type="project" value="UniProtKB-SubCell"/>
</dbReference>
<accession>A0A1G2I3J3</accession>
<dbReference type="InterPro" id="IPR023346">
    <property type="entry name" value="Lysozyme-like_dom_sf"/>
</dbReference>
<keyword evidence="7" id="KW-0328">Glycosyltransferase</keyword>
<evidence type="ECO:0000256" key="12">
    <source>
        <dbReference type="ARBA" id="ARBA00023136"/>
    </source>
</evidence>
<keyword evidence="14" id="KW-0961">Cell wall biogenesis/degradation</keyword>
<evidence type="ECO:0000256" key="11">
    <source>
        <dbReference type="ARBA" id="ARBA00022984"/>
    </source>
</evidence>
<keyword evidence="11" id="KW-0573">Peptidoglycan synthesis</keyword>
<keyword evidence="6" id="KW-0645">Protease</keyword>
<evidence type="ECO:0000256" key="15">
    <source>
        <dbReference type="ARBA" id="ARBA00034000"/>
    </source>
</evidence>
<gene>
    <name evidence="20" type="ORF">A3D44_02640</name>
</gene>
<dbReference type="PANTHER" id="PTHR32282">
    <property type="entry name" value="BINDING PROTEIN TRANSPEPTIDASE, PUTATIVE-RELATED"/>
    <property type="match status" value="1"/>
</dbReference>
<keyword evidence="17" id="KW-1133">Transmembrane helix</keyword>
<evidence type="ECO:0000313" key="21">
    <source>
        <dbReference type="Proteomes" id="UP000178820"/>
    </source>
</evidence>
<dbReference type="GO" id="GO:0008955">
    <property type="term" value="F:peptidoglycan glycosyltransferase activity"/>
    <property type="evidence" value="ECO:0007669"/>
    <property type="project" value="UniProtKB-EC"/>
</dbReference>
<keyword evidence="17" id="KW-0812">Transmembrane</keyword>
<evidence type="ECO:0000256" key="17">
    <source>
        <dbReference type="SAM" id="Phobius"/>
    </source>
</evidence>
<name>A0A1G2I3J3_9BACT</name>
<dbReference type="PANTHER" id="PTHR32282:SF11">
    <property type="entry name" value="PENICILLIN-BINDING PROTEIN 1B"/>
    <property type="match status" value="1"/>
</dbReference>
<keyword evidence="13" id="KW-0511">Multifunctional enzyme</keyword>
<evidence type="ECO:0000256" key="16">
    <source>
        <dbReference type="ARBA" id="ARBA00049902"/>
    </source>
</evidence>
<dbReference type="Gene3D" id="3.40.710.10">
    <property type="entry name" value="DD-peptidase/beta-lactamase superfamily"/>
    <property type="match status" value="1"/>
</dbReference>
<comment type="subcellular location">
    <subcellularLocation>
        <location evidence="1">Cell membrane</location>
    </subcellularLocation>
</comment>
<sequence length="747" mass="84553">MTIRKYVTKKGIKKILKSCISTSKKFTKFCFRIIKKRTKKNRLIIVLAVKYLAFLFLAFCIFILGLFFYYTYDLPRPEKFTETPFIQSTKIYDRTGKVLLYDIYGEEKREIIPFDNISNNLKHAVLASEDARFYNHYGVDFRSIIRSVLVNILNPKNAFKGTSTITQQLIRSVYLSQQKTLERKIREIVLSIEIERRYSKDQIFDWYLNKIPFGKNAYGAEAAAQTYFNTSADNLSLAQAATLTALIPAPSYYSPYGSHKDLLLQKKDYILQRMKDIGYINQGQLEDAKKELLNFSQTTTPIKAPHFVMYVNQYLEETYGDEFLKEKGLKVYTTLDWELHNYAEEVVKEADKINIKSRANNAALVVIDPYTGEILSLIGSKNYFGKSYPEGCDQKAASRCLFDPQYDVATMGQRQPGSSFKPFVYATALKEGYTPNTMLWDVKTEFNPNCSADGSQTKDQYSLACYHPQDYDGSWRGQVSMRSSLAQSLNITSVQLLYLTGVIDSLKTAHDMGITTLHDPDAYGLSLVLGGGEVTLLDMTSAYGVFATEGKRVPPISILKIEDSKGNIIQQNTPQLTKVLDTEVARQINDILSDNNARAPVFGVNNALYFKDYQVAAKTGTTQYQNDGWTMGYTPFASIGVWVGNNDNSSTTSQGIGLAAPIWRKVMQKMLALHPKQSFTKPEPPQSKNPILLGQFPEQEPPHSILHYINKDNPLDTSYPNPNNDPQYPFWEAAVQNWIGDTTDTSG</sequence>
<dbReference type="Pfam" id="PF00905">
    <property type="entry name" value="Transpeptidase"/>
    <property type="match status" value="1"/>
</dbReference>
<dbReference type="FunFam" id="1.10.3810.10:FF:000001">
    <property type="entry name" value="Penicillin-binding protein 1A"/>
    <property type="match status" value="1"/>
</dbReference>